<evidence type="ECO:0000313" key="7">
    <source>
        <dbReference type="EMBL" id="KAG5637399.1"/>
    </source>
</evidence>
<evidence type="ECO:0000256" key="6">
    <source>
        <dbReference type="RuleBase" id="RU366034"/>
    </source>
</evidence>
<dbReference type="PANTHER" id="PTHR35201:SF4">
    <property type="entry name" value="BETA-PINACENE SYNTHASE-RELATED"/>
    <property type="match status" value="1"/>
</dbReference>
<dbReference type="AlphaFoldDB" id="A0A9P7FUQ8"/>
<dbReference type="Gene3D" id="1.10.600.10">
    <property type="entry name" value="Farnesyl Diphosphate Synthase"/>
    <property type="match status" value="1"/>
</dbReference>
<dbReference type="Proteomes" id="UP000717328">
    <property type="component" value="Unassembled WGS sequence"/>
</dbReference>
<dbReference type="GO" id="GO:0010333">
    <property type="term" value="F:terpene synthase activity"/>
    <property type="evidence" value="ECO:0007669"/>
    <property type="project" value="InterPro"/>
</dbReference>
<sequence>MVQYRIQNLLGLLQAHPTALNPSYDTMEAEHNSWIDQSPFLTDAHKKAWKEGELPLLTSLVFWEASDLVQLRVVLEYMVLVVTLEHLTDSATPLEAREWVNMFINAFQRAPCPQELKGPALLLKQYYQSLSISTNYTETIFSLASRIMSTVDQPYLSALLENNLLLVESVIKEAMDRASATHEALTLDKYVSTRRESIGLRPFLDFGRWIWKLNIPQDVLSHPCIRTLEEHTIDMVATANDLYSYKKEILAHDAEHNSLTISMQDPITGLRAGDRQAAIDYACARFKQCLADFRHCSDKLPSFGADVDTQVHRYISIMMDLVVGNIRWSLVCRRYQHSQSCRDAKTGDLLFNLD</sequence>
<dbReference type="InterPro" id="IPR008949">
    <property type="entry name" value="Isoprenoid_synthase_dom_sf"/>
</dbReference>
<dbReference type="Pfam" id="PF19086">
    <property type="entry name" value="Terpene_syn_C_2"/>
    <property type="match status" value="1"/>
</dbReference>
<evidence type="ECO:0000256" key="1">
    <source>
        <dbReference type="ARBA" id="ARBA00001946"/>
    </source>
</evidence>
<proteinExistence type="inferred from homology"/>
<name>A0A9P7FUQ8_9AGAR</name>
<keyword evidence="4 6" id="KW-0460">Magnesium</keyword>
<reference evidence="7" key="1">
    <citation type="submission" date="2021-02" db="EMBL/GenBank/DDBJ databases">
        <authorList>
            <person name="Nieuwenhuis M."/>
            <person name="Van De Peppel L.J.J."/>
        </authorList>
    </citation>
    <scope>NUCLEOTIDE SEQUENCE</scope>
    <source>
        <strain evidence="7">D49</strain>
    </source>
</reference>
<dbReference type="SUPFAM" id="SSF48576">
    <property type="entry name" value="Terpenoid synthases"/>
    <property type="match status" value="1"/>
</dbReference>
<comment type="cofactor">
    <cofactor evidence="1 6">
        <name>Mg(2+)</name>
        <dbReference type="ChEBI" id="CHEBI:18420"/>
    </cofactor>
</comment>
<dbReference type="GO" id="GO:0046872">
    <property type="term" value="F:metal ion binding"/>
    <property type="evidence" value="ECO:0007669"/>
    <property type="project" value="UniProtKB-KW"/>
</dbReference>
<keyword evidence="5 6" id="KW-0456">Lyase</keyword>
<dbReference type="GO" id="GO:0008299">
    <property type="term" value="P:isoprenoid biosynthetic process"/>
    <property type="evidence" value="ECO:0007669"/>
    <property type="project" value="UniProtKB-ARBA"/>
</dbReference>
<comment type="caution">
    <text evidence="7">The sequence shown here is derived from an EMBL/GenBank/DDBJ whole genome shotgun (WGS) entry which is preliminary data.</text>
</comment>
<accession>A0A9P7FUQ8</accession>
<protein>
    <recommendedName>
        <fullName evidence="6">Terpene synthase</fullName>
        <ecNumber evidence="6">4.2.3.-</ecNumber>
    </recommendedName>
</protein>
<evidence type="ECO:0000256" key="4">
    <source>
        <dbReference type="ARBA" id="ARBA00022842"/>
    </source>
</evidence>
<keyword evidence="3 6" id="KW-0479">Metal-binding</keyword>
<comment type="similarity">
    <text evidence="2 6">Belongs to the terpene synthase family.</text>
</comment>
<organism evidence="7 8">
    <name type="scientific">Sphagnurus paluster</name>
    <dbReference type="NCBI Taxonomy" id="117069"/>
    <lineage>
        <taxon>Eukaryota</taxon>
        <taxon>Fungi</taxon>
        <taxon>Dikarya</taxon>
        <taxon>Basidiomycota</taxon>
        <taxon>Agaricomycotina</taxon>
        <taxon>Agaricomycetes</taxon>
        <taxon>Agaricomycetidae</taxon>
        <taxon>Agaricales</taxon>
        <taxon>Tricholomatineae</taxon>
        <taxon>Lyophyllaceae</taxon>
        <taxon>Sphagnurus</taxon>
    </lineage>
</organism>
<reference evidence="7" key="2">
    <citation type="submission" date="2021-10" db="EMBL/GenBank/DDBJ databases">
        <title>Phylogenomics reveals ancestral predisposition of the termite-cultivated fungus Termitomyces towards a domesticated lifestyle.</title>
        <authorList>
            <person name="Auxier B."/>
            <person name="Grum-Grzhimaylo A."/>
            <person name="Cardenas M.E."/>
            <person name="Lodge J.D."/>
            <person name="Laessoe T."/>
            <person name="Pedersen O."/>
            <person name="Smith M.E."/>
            <person name="Kuyper T.W."/>
            <person name="Franco-Molano E.A."/>
            <person name="Baroni T.J."/>
            <person name="Aanen D.K."/>
        </authorList>
    </citation>
    <scope>NUCLEOTIDE SEQUENCE</scope>
    <source>
        <strain evidence="7">D49</strain>
    </source>
</reference>
<evidence type="ECO:0000313" key="8">
    <source>
        <dbReference type="Proteomes" id="UP000717328"/>
    </source>
</evidence>
<evidence type="ECO:0000256" key="2">
    <source>
        <dbReference type="ARBA" id="ARBA00006333"/>
    </source>
</evidence>
<dbReference type="InterPro" id="IPR034686">
    <property type="entry name" value="Terpene_cyclase-like_2"/>
</dbReference>
<keyword evidence="8" id="KW-1185">Reference proteome</keyword>
<dbReference type="EMBL" id="JABCKI010005833">
    <property type="protein sequence ID" value="KAG5637399.1"/>
    <property type="molecule type" value="Genomic_DNA"/>
</dbReference>
<gene>
    <name evidence="7" type="ORF">H0H81_004707</name>
</gene>
<evidence type="ECO:0000256" key="3">
    <source>
        <dbReference type="ARBA" id="ARBA00022723"/>
    </source>
</evidence>
<dbReference type="EC" id="4.2.3.-" evidence="6"/>
<dbReference type="PANTHER" id="PTHR35201">
    <property type="entry name" value="TERPENE SYNTHASE"/>
    <property type="match status" value="1"/>
</dbReference>
<evidence type="ECO:0000256" key="5">
    <source>
        <dbReference type="ARBA" id="ARBA00023239"/>
    </source>
</evidence>
<dbReference type="OrthoDB" id="6486656at2759"/>